<feature type="domain" description="PhnB-like" evidence="1">
    <location>
        <begin position="151"/>
        <end position="268"/>
    </location>
</feature>
<name>A0A5C5UMH5_9CORY</name>
<feature type="domain" description="PhnB-like" evidence="1">
    <location>
        <begin position="2"/>
        <end position="137"/>
    </location>
</feature>
<evidence type="ECO:0000313" key="2">
    <source>
        <dbReference type="EMBL" id="TWT26967.1"/>
    </source>
</evidence>
<proteinExistence type="predicted"/>
<dbReference type="Gene3D" id="3.30.720.100">
    <property type="match status" value="1"/>
</dbReference>
<dbReference type="PANTHER" id="PTHR33990">
    <property type="entry name" value="PROTEIN YJDN-RELATED"/>
    <property type="match status" value="1"/>
</dbReference>
<dbReference type="InterPro" id="IPR029068">
    <property type="entry name" value="Glyas_Bleomycin-R_OHBP_Dase"/>
</dbReference>
<dbReference type="Proteomes" id="UP000320791">
    <property type="component" value="Unassembled WGS sequence"/>
</dbReference>
<reference evidence="2 3" key="1">
    <citation type="submission" date="2019-08" db="EMBL/GenBank/DDBJ databases">
        <authorList>
            <person name="Lei W."/>
        </authorList>
    </citation>
    <scope>NUCLEOTIDE SEQUENCE [LARGE SCALE GENOMIC DNA]</scope>
    <source>
        <strain evidence="2 3">CCUG 58627</strain>
    </source>
</reference>
<dbReference type="Pfam" id="PF06983">
    <property type="entry name" value="3-dmu-9_3-mt"/>
    <property type="match status" value="2"/>
</dbReference>
<organism evidence="2 3">
    <name type="scientific">Corynebacterium canis</name>
    <dbReference type="NCBI Taxonomy" id="679663"/>
    <lineage>
        <taxon>Bacteria</taxon>
        <taxon>Bacillati</taxon>
        <taxon>Actinomycetota</taxon>
        <taxon>Actinomycetes</taxon>
        <taxon>Mycobacteriales</taxon>
        <taxon>Corynebacteriaceae</taxon>
        <taxon>Corynebacterium</taxon>
    </lineage>
</organism>
<protein>
    <submittedName>
        <fullName evidence="2">VOC family protein</fullName>
    </submittedName>
</protein>
<keyword evidence="3" id="KW-1185">Reference proteome</keyword>
<evidence type="ECO:0000313" key="3">
    <source>
        <dbReference type="Proteomes" id="UP000320791"/>
    </source>
</evidence>
<dbReference type="EMBL" id="VOHM01000005">
    <property type="protein sequence ID" value="TWT26967.1"/>
    <property type="molecule type" value="Genomic_DNA"/>
</dbReference>
<dbReference type="InterPro" id="IPR028973">
    <property type="entry name" value="PhnB-like"/>
</dbReference>
<comment type="caution">
    <text evidence="2">The sequence shown here is derived from an EMBL/GenBank/DDBJ whole genome shotgun (WGS) entry which is preliminary data.</text>
</comment>
<evidence type="ECO:0000259" key="1">
    <source>
        <dbReference type="Pfam" id="PF06983"/>
    </source>
</evidence>
<accession>A0A5C5UMH5</accession>
<dbReference type="Gene3D" id="3.30.720.110">
    <property type="match status" value="1"/>
</dbReference>
<dbReference type="AlphaFoldDB" id="A0A5C5UMH5"/>
<dbReference type="SUPFAM" id="SSF54593">
    <property type="entry name" value="Glyoxalase/Bleomycin resistance protein/Dihydroxybiphenyl dioxygenase"/>
    <property type="match status" value="2"/>
</dbReference>
<dbReference type="OrthoDB" id="9806473at2"/>
<dbReference type="Gene3D" id="3.10.180.10">
    <property type="entry name" value="2,3-Dihydroxybiphenyl 1,2-Dioxygenase, domain 1"/>
    <property type="match status" value="1"/>
</dbReference>
<dbReference type="CDD" id="cd06588">
    <property type="entry name" value="PhnB_like"/>
    <property type="match status" value="1"/>
</dbReference>
<sequence>MQRIVPHAWCNRTNAAAAELYCAALPNTSVINTLHYPTTGLPEFQESFAGEPVVTELDIAGFKFALINAGDTYRPTPALNLMLNFDPANSPAAEEQLRHAWKTFMQAGATELMPLGEYAFSPLYAWVEDPYGVSWQLMLTNPQGEPRPFVIPSFLFGGPAQNQAQRAIETYLRVFPDSQMGTLVPWAEATGPAEEGSVLFADFQLCGQWFTAMDSGAETEFTFTPGMSLMLLCETQEEIDAAWEQLSAVPEAEQCGWLIDEFGVSWQIAPAQYHQLLEKPGAFTNMMQMKKLIIDKF</sequence>
<gene>
    <name evidence="2" type="ORF">FRX94_03755</name>
</gene>
<dbReference type="RefSeq" id="WP_146323785.1">
    <property type="nucleotide sequence ID" value="NZ_BAABLR010000015.1"/>
</dbReference>